<dbReference type="AlphaFoldDB" id="A0A2K8Z7F0"/>
<dbReference type="EMBL" id="CP025096">
    <property type="protein sequence ID" value="AUD05764.1"/>
    <property type="molecule type" value="Genomic_DNA"/>
</dbReference>
<gene>
    <name evidence="1" type="ORF">CWM47_30310</name>
</gene>
<sequence length="90" mass="10273">MKLTWTFYAKHDTQSVTLTVIYVPELDAEKLTTGGFLAVDINTAYVDWVTYKRFDTADVEGRRDAFQRLVSVDQNGNGRRENGELIVLPM</sequence>
<reference evidence="1 2" key="1">
    <citation type="submission" date="2017-11" db="EMBL/GenBank/DDBJ databases">
        <title>Taxonomic description and genome sequences of Spirosoma HA7 sp. nov., isolated from pollen microhabitat of Corylus avellana.</title>
        <authorList>
            <person name="Ambika Manirajan B."/>
            <person name="Suarez C."/>
            <person name="Ratering S."/>
            <person name="Geissler-Plaum R."/>
            <person name="Cardinale M."/>
            <person name="Sylvia S."/>
        </authorList>
    </citation>
    <scope>NUCLEOTIDE SEQUENCE [LARGE SCALE GENOMIC DNA]</scope>
    <source>
        <strain evidence="1 2">HA7</strain>
    </source>
</reference>
<name>A0A2K8Z7F0_9BACT</name>
<proteinExistence type="predicted"/>
<dbReference type="KEGG" id="spir:CWM47_30310"/>
<evidence type="ECO:0000313" key="1">
    <source>
        <dbReference type="EMBL" id="AUD05764.1"/>
    </source>
</evidence>
<keyword evidence="2" id="KW-1185">Reference proteome</keyword>
<dbReference type="OrthoDB" id="964347at2"/>
<dbReference type="RefSeq" id="WP_100992317.1">
    <property type="nucleotide sequence ID" value="NZ_CP025096.1"/>
</dbReference>
<protein>
    <submittedName>
        <fullName evidence="1">Uncharacterized protein</fullName>
    </submittedName>
</protein>
<dbReference type="Proteomes" id="UP000232883">
    <property type="component" value="Chromosome"/>
</dbReference>
<accession>A0A2K8Z7F0</accession>
<organism evidence="1 2">
    <name type="scientific">Spirosoma pollinicola</name>
    <dbReference type="NCBI Taxonomy" id="2057025"/>
    <lineage>
        <taxon>Bacteria</taxon>
        <taxon>Pseudomonadati</taxon>
        <taxon>Bacteroidota</taxon>
        <taxon>Cytophagia</taxon>
        <taxon>Cytophagales</taxon>
        <taxon>Cytophagaceae</taxon>
        <taxon>Spirosoma</taxon>
    </lineage>
</organism>
<evidence type="ECO:0000313" key="2">
    <source>
        <dbReference type="Proteomes" id="UP000232883"/>
    </source>
</evidence>